<evidence type="ECO:0008006" key="4">
    <source>
        <dbReference type="Google" id="ProtNLM"/>
    </source>
</evidence>
<name>A0A1U7PP29_9FLAO</name>
<gene>
    <name evidence="2" type="ORF">SAMN05660493_00010</name>
</gene>
<dbReference type="EMBL" id="FTPU01000001">
    <property type="protein sequence ID" value="SIT95365.1"/>
    <property type="molecule type" value="Genomic_DNA"/>
</dbReference>
<evidence type="ECO:0000313" key="3">
    <source>
        <dbReference type="Proteomes" id="UP000187261"/>
    </source>
</evidence>
<feature type="signal peptide" evidence="1">
    <location>
        <begin position="1"/>
        <end position="24"/>
    </location>
</feature>
<organism evidence="2 3">
    <name type="scientific">Epilithonimonas bovis DSM 19482</name>
    <dbReference type="NCBI Taxonomy" id="1121284"/>
    <lineage>
        <taxon>Bacteria</taxon>
        <taxon>Pseudomonadati</taxon>
        <taxon>Bacteroidota</taxon>
        <taxon>Flavobacteriia</taxon>
        <taxon>Flavobacteriales</taxon>
        <taxon>Weeksellaceae</taxon>
        <taxon>Chryseobacterium group</taxon>
        <taxon>Epilithonimonas</taxon>
    </lineage>
</organism>
<dbReference type="Proteomes" id="UP000187261">
    <property type="component" value="Unassembled WGS sequence"/>
</dbReference>
<reference evidence="3" key="1">
    <citation type="submission" date="2016-10" db="EMBL/GenBank/DDBJ databases">
        <authorList>
            <person name="Varghese N."/>
            <person name="Submissions S."/>
        </authorList>
    </citation>
    <scope>NUCLEOTIDE SEQUENCE [LARGE SCALE GENOMIC DNA]</scope>
    <source>
        <strain evidence="3">DSM 19482</strain>
    </source>
</reference>
<evidence type="ECO:0000256" key="1">
    <source>
        <dbReference type="SAM" id="SignalP"/>
    </source>
</evidence>
<keyword evidence="1" id="KW-0732">Signal</keyword>
<dbReference type="AlphaFoldDB" id="A0A1U7PP29"/>
<feature type="chain" id="PRO_5010572562" description="YD repeat-containing protein" evidence="1">
    <location>
        <begin position="25"/>
        <end position="269"/>
    </location>
</feature>
<keyword evidence="3" id="KW-1185">Reference proteome</keyword>
<dbReference type="OrthoDB" id="1240145at2"/>
<proteinExistence type="predicted"/>
<sequence>MKYLQRYWLAVLALLSIVSCTSDQDTNGDLLHNIWYDFNTKQLQKIEAHLKDDTSGVIETESYSYNYDGFKLVSYTDQDGNLTVFEYNTDNKIAKMTGDGEVSVWEYSGGNVSKITTTLQDMGTISSTYTYTGGKLSKIEFVHDYTLSFPVKSYIATVYDYAGANVSKSIISSGIYNASGTLVMSPEVQTISYTYDNKKSPYLLLPKEYILLLSGLGPQGGAYLSGNNFVKVSISDGTSTEDMEFSHDYDKDGYPLKSTAGDQYIKYTY</sequence>
<dbReference type="RefSeq" id="WP_143745913.1">
    <property type="nucleotide sequence ID" value="NZ_FTPU01000001.1"/>
</dbReference>
<protein>
    <recommendedName>
        <fullName evidence="4">YD repeat-containing protein</fullName>
    </recommendedName>
</protein>
<dbReference type="PROSITE" id="PS51257">
    <property type="entry name" value="PROKAR_LIPOPROTEIN"/>
    <property type="match status" value="1"/>
</dbReference>
<accession>A0A1U7PP29</accession>
<evidence type="ECO:0000313" key="2">
    <source>
        <dbReference type="EMBL" id="SIT95365.1"/>
    </source>
</evidence>